<comment type="caution">
    <text evidence="1">The sequence shown here is derived from an EMBL/GenBank/DDBJ whole genome shotgun (WGS) entry which is preliminary data.</text>
</comment>
<dbReference type="Proteomes" id="UP001142489">
    <property type="component" value="Unassembled WGS sequence"/>
</dbReference>
<dbReference type="AlphaFoldDB" id="A0A9Q0XMR4"/>
<protein>
    <submittedName>
        <fullName evidence="1">Uncharacterized protein</fullName>
    </submittedName>
</protein>
<proteinExistence type="predicted"/>
<gene>
    <name evidence="1" type="ORF">JRQ81_003795</name>
</gene>
<dbReference type="EMBL" id="JAPFRF010000011">
    <property type="protein sequence ID" value="KAJ7317633.1"/>
    <property type="molecule type" value="Genomic_DNA"/>
</dbReference>
<organism evidence="1 2">
    <name type="scientific">Phrynocephalus forsythii</name>
    <dbReference type="NCBI Taxonomy" id="171643"/>
    <lineage>
        <taxon>Eukaryota</taxon>
        <taxon>Metazoa</taxon>
        <taxon>Chordata</taxon>
        <taxon>Craniata</taxon>
        <taxon>Vertebrata</taxon>
        <taxon>Euteleostomi</taxon>
        <taxon>Lepidosauria</taxon>
        <taxon>Squamata</taxon>
        <taxon>Bifurcata</taxon>
        <taxon>Unidentata</taxon>
        <taxon>Episquamata</taxon>
        <taxon>Toxicofera</taxon>
        <taxon>Iguania</taxon>
        <taxon>Acrodonta</taxon>
        <taxon>Agamidae</taxon>
        <taxon>Agaminae</taxon>
        <taxon>Phrynocephalus</taxon>
    </lineage>
</organism>
<accession>A0A9Q0XMR4</accession>
<reference evidence="1" key="1">
    <citation type="journal article" date="2023" name="DNA Res.">
        <title>Chromosome-level genome assembly of Phrynocephalus forsythii using third-generation DNA sequencing and Hi-C analysis.</title>
        <authorList>
            <person name="Qi Y."/>
            <person name="Zhao W."/>
            <person name="Zhao Y."/>
            <person name="Niu C."/>
            <person name="Cao S."/>
            <person name="Zhang Y."/>
        </authorList>
    </citation>
    <scope>NUCLEOTIDE SEQUENCE</scope>
    <source>
        <tissue evidence="1">Muscle</tissue>
    </source>
</reference>
<evidence type="ECO:0000313" key="1">
    <source>
        <dbReference type="EMBL" id="KAJ7317633.1"/>
    </source>
</evidence>
<keyword evidence="2" id="KW-1185">Reference proteome</keyword>
<name>A0A9Q0XMR4_9SAUR</name>
<evidence type="ECO:0000313" key="2">
    <source>
        <dbReference type="Proteomes" id="UP001142489"/>
    </source>
</evidence>
<sequence length="118" mass="12883">MLVWYVLESISANGVLFWKMQLSHRVAMLPSPPAMSLAQDDVGPGSARQYFALVAQVKSMTCPITSSGAPFTTNPEANSLVGLLVHWSIGPLEPNLICYLSVQTGMSHSKLQSLHWQL</sequence>